<dbReference type="PANTHER" id="PTHR42887">
    <property type="entry name" value="OS12G0638800 PROTEIN"/>
    <property type="match status" value="1"/>
</dbReference>
<keyword evidence="3" id="KW-0274">FAD</keyword>
<evidence type="ECO:0000259" key="7">
    <source>
        <dbReference type="Pfam" id="PF22780"/>
    </source>
</evidence>
<evidence type="ECO:0000256" key="4">
    <source>
        <dbReference type="SAM" id="Coils"/>
    </source>
</evidence>
<gene>
    <name evidence="8" type="ORF">H8700_06825</name>
</gene>
<dbReference type="InterPro" id="IPR057661">
    <property type="entry name" value="RsdA/BaiN/AoA(So)_Rossmann"/>
</dbReference>
<dbReference type="InterPro" id="IPR004792">
    <property type="entry name" value="BaiN-like"/>
</dbReference>
<dbReference type="PANTHER" id="PTHR42887:SF2">
    <property type="entry name" value="OS12G0638800 PROTEIN"/>
    <property type="match status" value="1"/>
</dbReference>
<feature type="domain" description="RsdA/BaiN/AoA(So)-like insert" evidence="7">
    <location>
        <begin position="202"/>
        <end position="363"/>
    </location>
</feature>
<dbReference type="SUPFAM" id="SSF51905">
    <property type="entry name" value="FAD/NAD(P)-binding domain"/>
    <property type="match status" value="1"/>
</dbReference>
<dbReference type="InterPro" id="IPR023166">
    <property type="entry name" value="BaiN-like_dom_sf"/>
</dbReference>
<keyword evidence="9" id="KW-1185">Reference proteome</keyword>
<feature type="transmembrane region" description="Helical" evidence="5">
    <location>
        <begin position="12"/>
        <end position="32"/>
    </location>
</feature>
<keyword evidence="5" id="KW-1133">Transmembrane helix</keyword>
<protein>
    <submittedName>
        <fullName evidence="8">NAD(P)/FAD-dependent oxidoreductase</fullName>
    </submittedName>
</protein>
<evidence type="ECO:0000256" key="2">
    <source>
        <dbReference type="ARBA" id="ARBA00022630"/>
    </source>
</evidence>
<feature type="domain" description="RsdA/BaiN/AoA(So)-like Rossmann fold-like" evidence="6">
    <location>
        <begin position="14"/>
        <end position="416"/>
    </location>
</feature>
<dbReference type="Pfam" id="PF03486">
    <property type="entry name" value="HI0933_like"/>
    <property type="match status" value="1"/>
</dbReference>
<dbReference type="NCBIfam" id="TIGR00275">
    <property type="entry name" value="aminoacetone oxidase family FAD-binding enzyme"/>
    <property type="match status" value="1"/>
</dbReference>
<keyword evidence="5" id="KW-0472">Membrane</keyword>
<evidence type="ECO:0000256" key="5">
    <source>
        <dbReference type="SAM" id="Phobius"/>
    </source>
</evidence>
<dbReference type="Gene3D" id="2.40.30.10">
    <property type="entry name" value="Translation factors"/>
    <property type="match status" value="1"/>
</dbReference>
<evidence type="ECO:0000256" key="1">
    <source>
        <dbReference type="ARBA" id="ARBA00001974"/>
    </source>
</evidence>
<keyword evidence="4" id="KW-0175">Coiled coil</keyword>
<evidence type="ECO:0000259" key="6">
    <source>
        <dbReference type="Pfam" id="PF03486"/>
    </source>
</evidence>
<dbReference type="Gene3D" id="3.50.50.60">
    <property type="entry name" value="FAD/NAD(P)-binding domain"/>
    <property type="match status" value="1"/>
</dbReference>
<comment type="cofactor">
    <cofactor evidence="1">
        <name>FAD</name>
        <dbReference type="ChEBI" id="CHEBI:57692"/>
    </cofactor>
</comment>
<evidence type="ECO:0000313" key="8">
    <source>
        <dbReference type="EMBL" id="MBC8557416.1"/>
    </source>
</evidence>
<dbReference type="InterPro" id="IPR036188">
    <property type="entry name" value="FAD/NAD-bd_sf"/>
</dbReference>
<dbReference type="Proteomes" id="UP000637513">
    <property type="component" value="Unassembled WGS sequence"/>
</dbReference>
<keyword evidence="5" id="KW-0812">Transmembrane</keyword>
<evidence type="ECO:0000313" key="9">
    <source>
        <dbReference type="Proteomes" id="UP000637513"/>
    </source>
</evidence>
<dbReference type="Gene3D" id="1.10.8.260">
    <property type="entry name" value="HI0933 insert domain-like"/>
    <property type="match status" value="1"/>
</dbReference>
<dbReference type="PRINTS" id="PR00368">
    <property type="entry name" value="FADPNR"/>
</dbReference>
<dbReference type="SUPFAM" id="SSF160996">
    <property type="entry name" value="HI0933 insert domain-like"/>
    <property type="match status" value="1"/>
</dbReference>
<dbReference type="Pfam" id="PF22780">
    <property type="entry name" value="HI0933_like_1st"/>
    <property type="match status" value="1"/>
</dbReference>
<comment type="caution">
    <text evidence="8">The sequence shown here is derived from an EMBL/GenBank/DDBJ whole genome shotgun (WGS) entry which is preliminary data.</text>
</comment>
<dbReference type="RefSeq" id="WP_249304556.1">
    <property type="nucleotide sequence ID" value="NZ_JACRSW010000027.1"/>
</dbReference>
<sequence>MIERKGTKEMRSIEVLVLGGGASGMMAAIMAAREHAHVMILEKKNRLGKKLLATGNGRCNFTNKVQKKECYRGKDANFAWNAMQHFSAEDAIEWFDQIGILATDKNGYMYPAANQATVVLHALENELKRQKVEVKLEEAVLSVQKDSKRNDGFVVTTDQDSYVAKRVIVATGGMAAPVHGSTGDGYEFAAAFGHQLVLPASALTSIVLEGNFMKKWSGIRIQGEVFLYDQDDELLAKDRGEIQMVAYGISGIPVFQVSRFAAVELQKKRKPYLVLDSMPDHSKEWIVKQIVRRAEWNPKQSFGDLIEGLLPDKLGLVLLQQCHIDPASKAEQCLPKKIQQLAQKIKHNVLTIKEVSGFEKAQVTAGGLATGQVDPDTMESKLCKGLYFTGELLDIDGICGGYNLQWAWTSGYLAGKACGMRHKER</sequence>
<dbReference type="EMBL" id="JACRSW010000027">
    <property type="protein sequence ID" value="MBC8557416.1"/>
    <property type="molecule type" value="Genomic_DNA"/>
</dbReference>
<keyword evidence="2" id="KW-0285">Flavoprotein</keyword>
<dbReference type="PRINTS" id="PR00411">
    <property type="entry name" value="PNDRDTASEI"/>
</dbReference>
<dbReference type="InterPro" id="IPR055178">
    <property type="entry name" value="RsdA/BaiN/AoA(So)-like_dom"/>
</dbReference>
<proteinExistence type="predicted"/>
<accession>A0ABR7MUD2</accession>
<reference evidence="8 9" key="1">
    <citation type="submission" date="2020-08" db="EMBL/GenBank/DDBJ databases">
        <title>Genome public.</title>
        <authorList>
            <person name="Liu C."/>
            <person name="Sun Q."/>
        </authorList>
    </citation>
    <scope>NUCLEOTIDE SEQUENCE [LARGE SCALE GENOMIC DNA]</scope>
    <source>
        <strain evidence="8 9">BX3</strain>
    </source>
</reference>
<evidence type="ECO:0000256" key="3">
    <source>
        <dbReference type="ARBA" id="ARBA00022827"/>
    </source>
</evidence>
<name>A0ABR7MUD2_9FIRM</name>
<feature type="coiled-coil region" evidence="4">
    <location>
        <begin position="113"/>
        <end position="140"/>
    </location>
</feature>
<organism evidence="8 9">
    <name type="scientific">Jutongia hominis</name>
    <dbReference type="NCBI Taxonomy" id="2763664"/>
    <lineage>
        <taxon>Bacteria</taxon>
        <taxon>Bacillati</taxon>
        <taxon>Bacillota</taxon>
        <taxon>Clostridia</taxon>
        <taxon>Lachnospirales</taxon>
        <taxon>Lachnospiraceae</taxon>
        <taxon>Jutongia</taxon>
    </lineage>
</organism>